<protein>
    <submittedName>
        <fullName evidence="1">Uncharacterized protein</fullName>
    </submittedName>
</protein>
<reference evidence="1 2" key="1">
    <citation type="submission" date="2013-02" db="EMBL/GenBank/DDBJ databases">
        <title>Draft Genome Sequence of Streptomyces afghaniensis, Which Produces Compounds of the Julimycin B-Complex.</title>
        <authorList>
            <person name="Gruening B.A."/>
            <person name="Praeg A."/>
            <person name="Erxleben A."/>
            <person name="Guenther S."/>
            <person name="Fiedler H.-P."/>
            <person name="Goodfellow M."/>
            <person name="Mueller M."/>
        </authorList>
    </citation>
    <scope>NUCLEOTIDE SEQUENCE [LARGE SCALE GENOMIC DNA]</scope>
    <source>
        <strain evidence="1 2">772</strain>
    </source>
</reference>
<dbReference type="EMBL" id="AOPY01001412">
    <property type="protein sequence ID" value="EPJ39613.1"/>
    <property type="molecule type" value="Genomic_DNA"/>
</dbReference>
<gene>
    <name evidence="1" type="ORF">STAFG_3321</name>
</gene>
<evidence type="ECO:0000313" key="2">
    <source>
        <dbReference type="Proteomes" id="UP000015001"/>
    </source>
</evidence>
<dbReference type="AlphaFoldDB" id="S4MJ95"/>
<organism evidence="1 2">
    <name type="scientific">Streptomyces afghaniensis 772</name>
    <dbReference type="NCBI Taxonomy" id="1283301"/>
    <lineage>
        <taxon>Bacteria</taxon>
        <taxon>Bacillati</taxon>
        <taxon>Actinomycetota</taxon>
        <taxon>Actinomycetes</taxon>
        <taxon>Kitasatosporales</taxon>
        <taxon>Streptomycetaceae</taxon>
        <taxon>Streptomyces</taxon>
    </lineage>
</organism>
<evidence type="ECO:0000313" key="1">
    <source>
        <dbReference type="EMBL" id="EPJ39613.1"/>
    </source>
</evidence>
<name>S4MJ95_9ACTN</name>
<dbReference type="RefSeq" id="WP_020272275.1">
    <property type="nucleotide sequence ID" value="NZ_KE354164.1"/>
</dbReference>
<dbReference type="Proteomes" id="UP000015001">
    <property type="component" value="Unassembled WGS sequence"/>
</dbReference>
<dbReference type="HOGENOM" id="CLU_3189313_0_0_11"/>
<comment type="caution">
    <text evidence="1">The sequence shown here is derived from an EMBL/GenBank/DDBJ whole genome shotgun (WGS) entry which is preliminary data.</text>
</comment>
<proteinExistence type="predicted"/>
<accession>S4MJ95</accession>
<dbReference type="PATRIC" id="fig|1283301.3.peg.3292"/>
<keyword evidence="2" id="KW-1185">Reference proteome</keyword>
<sequence>MSGQLGIETRLIPRSGIHSEIGSDRFHGGRVDAKSAVLHVDGDHHQ</sequence>